<evidence type="ECO:0000256" key="1">
    <source>
        <dbReference type="SAM" id="MobiDB-lite"/>
    </source>
</evidence>
<dbReference type="AlphaFoldDB" id="A0A2M9C380"/>
<keyword evidence="3" id="KW-1185">Reference proteome</keyword>
<dbReference type="Proteomes" id="UP000230161">
    <property type="component" value="Unassembled WGS sequence"/>
</dbReference>
<accession>A0A2M9C380</accession>
<feature type="compositionally biased region" description="Basic and acidic residues" evidence="1">
    <location>
        <begin position="172"/>
        <end position="183"/>
    </location>
</feature>
<feature type="compositionally biased region" description="Low complexity" evidence="1">
    <location>
        <begin position="42"/>
        <end position="54"/>
    </location>
</feature>
<gene>
    <name evidence="2" type="ORF">CLV54_0015</name>
</gene>
<comment type="caution">
    <text evidence="2">The sequence shown here is derived from an EMBL/GenBank/DDBJ whole genome shotgun (WGS) entry which is preliminary data.</text>
</comment>
<feature type="region of interest" description="Disordered" evidence="1">
    <location>
        <begin position="33"/>
        <end position="62"/>
    </location>
</feature>
<dbReference type="RefSeq" id="WP_157802735.1">
    <property type="nucleotide sequence ID" value="NZ_PGFB01000001.1"/>
</dbReference>
<feature type="region of interest" description="Disordered" evidence="1">
    <location>
        <begin position="164"/>
        <end position="183"/>
    </location>
</feature>
<evidence type="ECO:0000313" key="3">
    <source>
        <dbReference type="Proteomes" id="UP000230161"/>
    </source>
</evidence>
<protein>
    <recommendedName>
        <fullName evidence="4">DUF1508 domain-containing protein</fullName>
    </recommendedName>
</protein>
<reference evidence="2 3" key="1">
    <citation type="submission" date="2017-11" db="EMBL/GenBank/DDBJ databases">
        <title>Genomic Encyclopedia of Archaeal and Bacterial Type Strains, Phase II (KMG-II): From Individual Species to Whole Genera.</title>
        <authorList>
            <person name="Goeker M."/>
        </authorList>
    </citation>
    <scope>NUCLEOTIDE SEQUENCE [LARGE SCALE GENOMIC DNA]</scope>
    <source>
        <strain evidence="2 3">DSM 25625</strain>
    </source>
</reference>
<evidence type="ECO:0000313" key="2">
    <source>
        <dbReference type="EMBL" id="PJJ64990.1"/>
    </source>
</evidence>
<evidence type="ECO:0008006" key="4">
    <source>
        <dbReference type="Google" id="ProtNLM"/>
    </source>
</evidence>
<proteinExistence type="predicted"/>
<dbReference type="OrthoDB" id="5113130at2"/>
<name>A0A2M9C380_9MICO</name>
<sequence>MRLSPRVSFSSFASTDDPQFAVWKRVNMKMLGGVDEEPQPRPGVSSRGPGRGASTTARREPSRPCGIWQLLASNNRELGRSARAYLTFAGASAHVRELQENAGELIIRVDSHRYLGTWFWYLEFEGTPVVTCVRTFGSAADAAHTASGAVLALGQAVLDESPRSTSRGRKMVRVDESAHASVW</sequence>
<dbReference type="EMBL" id="PGFB01000001">
    <property type="protein sequence ID" value="PJJ64990.1"/>
    <property type="molecule type" value="Genomic_DNA"/>
</dbReference>
<organism evidence="2 3">
    <name type="scientific">Compostimonas suwonensis</name>
    <dbReference type="NCBI Taxonomy" id="1048394"/>
    <lineage>
        <taxon>Bacteria</taxon>
        <taxon>Bacillati</taxon>
        <taxon>Actinomycetota</taxon>
        <taxon>Actinomycetes</taxon>
        <taxon>Micrococcales</taxon>
        <taxon>Microbacteriaceae</taxon>
        <taxon>Compostimonas</taxon>
    </lineage>
</organism>